<name>A0A540LIX2_MALBA</name>
<keyword evidence="1" id="KW-1133">Transmembrane helix</keyword>
<keyword evidence="1" id="KW-0812">Transmembrane</keyword>
<dbReference type="AlphaFoldDB" id="A0A540LIX2"/>
<feature type="transmembrane region" description="Helical" evidence="1">
    <location>
        <begin position="64"/>
        <end position="84"/>
    </location>
</feature>
<accession>A0A540LIX2</accession>
<evidence type="ECO:0000313" key="3">
    <source>
        <dbReference type="Proteomes" id="UP000315295"/>
    </source>
</evidence>
<dbReference type="EMBL" id="VIEB01000571">
    <property type="protein sequence ID" value="TQD86252.1"/>
    <property type="molecule type" value="Genomic_DNA"/>
</dbReference>
<dbReference type="PANTHER" id="PTHR47216:SF4">
    <property type="entry name" value="OS01G0859400 PROTEIN"/>
    <property type="match status" value="1"/>
</dbReference>
<dbReference type="PANTHER" id="PTHR47216">
    <property type="match status" value="1"/>
</dbReference>
<feature type="transmembrane region" description="Helical" evidence="1">
    <location>
        <begin position="34"/>
        <end position="52"/>
    </location>
</feature>
<feature type="transmembrane region" description="Helical" evidence="1">
    <location>
        <begin position="6"/>
        <end position="22"/>
    </location>
</feature>
<proteinExistence type="predicted"/>
<gene>
    <name evidence="2" type="ORF">C1H46_028184</name>
</gene>
<protein>
    <submittedName>
        <fullName evidence="2">Uncharacterized protein</fullName>
    </submittedName>
</protein>
<sequence length="108" mass="11991">MVGVSVLIGLMVAVYFALFACLKSFGFTVLSIPFLYASLVSALVSLAAHPLIELPVLLQKNPNGSFPTWSIIMFNPYLYFVRFFSALQRLHRREAPYTKISEGLFVGG</sequence>
<keyword evidence="1" id="KW-0472">Membrane</keyword>
<evidence type="ECO:0000313" key="2">
    <source>
        <dbReference type="EMBL" id="TQD86252.1"/>
    </source>
</evidence>
<keyword evidence="3" id="KW-1185">Reference proteome</keyword>
<dbReference type="Proteomes" id="UP000315295">
    <property type="component" value="Unassembled WGS sequence"/>
</dbReference>
<dbReference type="STRING" id="106549.A0A540LIX2"/>
<reference evidence="2 3" key="1">
    <citation type="journal article" date="2019" name="G3 (Bethesda)">
        <title>Sequencing of a Wild Apple (Malus baccata) Genome Unravels the Differences Between Cultivated and Wild Apple Species Regarding Disease Resistance and Cold Tolerance.</title>
        <authorList>
            <person name="Chen X."/>
        </authorList>
    </citation>
    <scope>NUCLEOTIDE SEQUENCE [LARGE SCALE GENOMIC DNA]</scope>
    <source>
        <strain evidence="3">cv. Shandingzi</strain>
        <tissue evidence="2">Leaves</tissue>
    </source>
</reference>
<evidence type="ECO:0000256" key="1">
    <source>
        <dbReference type="SAM" id="Phobius"/>
    </source>
</evidence>
<organism evidence="2 3">
    <name type="scientific">Malus baccata</name>
    <name type="common">Siberian crab apple</name>
    <name type="synonym">Pyrus baccata</name>
    <dbReference type="NCBI Taxonomy" id="106549"/>
    <lineage>
        <taxon>Eukaryota</taxon>
        <taxon>Viridiplantae</taxon>
        <taxon>Streptophyta</taxon>
        <taxon>Embryophyta</taxon>
        <taxon>Tracheophyta</taxon>
        <taxon>Spermatophyta</taxon>
        <taxon>Magnoliopsida</taxon>
        <taxon>eudicotyledons</taxon>
        <taxon>Gunneridae</taxon>
        <taxon>Pentapetalae</taxon>
        <taxon>rosids</taxon>
        <taxon>fabids</taxon>
        <taxon>Rosales</taxon>
        <taxon>Rosaceae</taxon>
        <taxon>Amygdaloideae</taxon>
        <taxon>Maleae</taxon>
        <taxon>Malus</taxon>
    </lineage>
</organism>
<comment type="caution">
    <text evidence="2">The sequence shown here is derived from an EMBL/GenBank/DDBJ whole genome shotgun (WGS) entry which is preliminary data.</text>
</comment>